<dbReference type="PANTHER" id="PTHR43744:SF9">
    <property type="entry name" value="POLYGALACTURONAN_RHAMNOGALACTURONAN TRANSPORT SYSTEM PERMEASE PROTEIN YTCP"/>
    <property type="match status" value="1"/>
</dbReference>
<dbReference type="Pfam" id="PF00528">
    <property type="entry name" value="BPD_transp_1"/>
    <property type="match status" value="1"/>
</dbReference>
<dbReference type="CDD" id="cd06261">
    <property type="entry name" value="TM_PBP2"/>
    <property type="match status" value="1"/>
</dbReference>
<dbReference type="Gene3D" id="1.10.3720.10">
    <property type="entry name" value="MetI-like"/>
    <property type="match status" value="1"/>
</dbReference>
<dbReference type="PANTHER" id="PTHR43744">
    <property type="entry name" value="ABC TRANSPORTER PERMEASE PROTEIN MG189-RELATED-RELATED"/>
    <property type="match status" value="1"/>
</dbReference>
<name>A0A329MPT3_9BACL</name>
<dbReference type="GO" id="GO:0005886">
    <property type="term" value="C:plasma membrane"/>
    <property type="evidence" value="ECO:0007669"/>
    <property type="project" value="UniProtKB-SubCell"/>
</dbReference>
<proteinExistence type="inferred from homology"/>
<evidence type="ECO:0000256" key="3">
    <source>
        <dbReference type="ARBA" id="ARBA00022475"/>
    </source>
</evidence>
<evidence type="ECO:0000259" key="8">
    <source>
        <dbReference type="PROSITE" id="PS50928"/>
    </source>
</evidence>
<dbReference type="GO" id="GO:0055085">
    <property type="term" value="P:transmembrane transport"/>
    <property type="evidence" value="ECO:0007669"/>
    <property type="project" value="InterPro"/>
</dbReference>
<dbReference type="OrthoDB" id="157184at2"/>
<sequence length="296" mass="32942">MNTIAVTKSEKIFHACNYMLLIGLSLLFLIPFLSVLATSFVSEAEAAKRGAFILLPQTFDLTAYKMIFSKSSLLLNAYKITIFRVTVGTLLNLLFTSMLAYGLSKRSLPGRNLIVTIVFLTMIFSGGLIPTFLLIDNLGLRNSIWVMVIPSLISAWNMFIMRTFFMNIPQEIEESAIVDGANPPTILLKIIFPLALPSFATIGLFYAVGHWNAWFDAAIYMDDVRKMPLQMVMRNILLSGVMTDQESSPGQLYESLPPPQTIKSAVIIVCTLPILLIYPFIQKYFVKGAMIGSVKG</sequence>
<feature type="transmembrane region" description="Helical" evidence="7">
    <location>
        <begin position="186"/>
        <end position="208"/>
    </location>
</feature>
<feature type="transmembrane region" description="Helical" evidence="7">
    <location>
        <begin position="113"/>
        <end position="132"/>
    </location>
</feature>
<keyword evidence="10" id="KW-1185">Reference proteome</keyword>
<dbReference type="Proteomes" id="UP000250369">
    <property type="component" value="Unassembled WGS sequence"/>
</dbReference>
<feature type="transmembrane region" description="Helical" evidence="7">
    <location>
        <begin position="262"/>
        <end position="281"/>
    </location>
</feature>
<comment type="similarity">
    <text evidence="7">Belongs to the binding-protein-dependent transport system permease family.</text>
</comment>
<dbReference type="EMBL" id="QMFB01000004">
    <property type="protein sequence ID" value="RAV21540.1"/>
    <property type="molecule type" value="Genomic_DNA"/>
</dbReference>
<keyword evidence="6 7" id="KW-0472">Membrane</keyword>
<protein>
    <submittedName>
        <fullName evidence="9">Carbohydrate ABC transporter permease</fullName>
    </submittedName>
</protein>
<dbReference type="InterPro" id="IPR000515">
    <property type="entry name" value="MetI-like"/>
</dbReference>
<keyword evidence="2 7" id="KW-0813">Transport</keyword>
<evidence type="ECO:0000313" key="9">
    <source>
        <dbReference type="EMBL" id="RAV21540.1"/>
    </source>
</evidence>
<evidence type="ECO:0000256" key="5">
    <source>
        <dbReference type="ARBA" id="ARBA00022989"/>
    </source>
</evidence>
<feature type="transmembrane region" description="Helical" evidence="7">
    <location>
        <begin position="81"/>
        <end position="101"/>
    </location>
</feature>
<gene>
    <name evidence="9" type="ORF">DQG23_09745</name>
</gene>
<feature type="transmembrane region" description="Helical" evidence="7">
    <location>
        <begin position="144"/>
        <end position="165"/>
    </location>
</feature>
<evidence type="ECO:0000256" key="7">
    <source>
        <dbReference type="RuleBase" id="RU363032"/>
    </source>
</evidence>
<feature type="transmembrane region" description="Helical" evidence="7">
    <location>
        <begin position="12"/>
        <end position="33"/>
    </location>
</feature>
<keyword evidence="3" id="KW-1003">Cell membrane</keyword>
<accession>A0A329MPT3</accession>
<feature type="domain" description="ABC transmembrane type-1" evidence="8">
    <location>
        <begin position="78"/>
        <end position="278"/>
    </location>
</feature>
<comment type="caution">
    <text evidence="9">The sequence shown here is derived from an EMBL/GenBank/DDBJ whole genome shotgun (WGS) entry which is preliminary data.</text>
</comment>
<evidence type="ECO:0000313" key="10">
    <source>
        <dbReference type="Proteomes" id="UP000250369"/>
    </source>
</evidence>
<dbReference type="AlphaFoldDB" id="A0A329MPT3"/>
<evidence type="ECO:0000256" key="4">
    <source>
        <dbReference type="ARBA" id="ARBA00022692"/>
    </source>
</evidence>
<dbReference type="RefSeq" id="WP_113030631.1">
    <property type="nucleotide sequence ID" value="NZ_QMFB01000004.1"/>
</dbReference>
<evidence type="ECO:0000256" key="1">
    <source>
        <dbReference type="ARBA" id="ARBA00004651"/>
    </source>
</evidence>
<keyword evidence="5 7" id="KW-1133">Transmembrane helix</keyword>
<dbReference type="PROSITE" id="PS50928">
    <property type="entry name" value="ABC_TM1"/>
    <property type="match status" value="1"/>
</dbReference>
<keyword evidence="4 7" id="KW-0812">Transmembrane</keyword>
<organism evidence="9 10">
    <name type="scientific">Paenibacillus contaminans</name>
    <dbReference type="NCBI Taxonomy" id="450362"/>
    <lineage>
        <taxon>Bacteria</taxon>
        <taxon>Bacillati</taxon>
        <taxon>Bacillota</taxon>
        <taxon>Bacilli</taxon>
        <taxon>Bacillales</taxon>
        <taxon>Paenibacillaceae</taxon>
        <taxon>Paenibacillus</taxon>
    </lineage>
</organism>
<comment type="subcellular location">
    <subcellularLocation>
        <location evidence="1 7">Cell membrane</location>
        <topology evidence="1 7">Multi-pass membrane protein</topology>
    </subcellularLocation>
</comment>
<dbReference type="SUPFAM" id="SSF161098">
    <property type="entry name" value="MetI-like"/>
    <property type="match status" value="1"/>
</dbReference>
<evidence type="ECO:0000256" key="2">
    <source>
        <dbReference type="ARBA" id="ARBA00022448"/>
    </source>
</evidence>
<reference evidence="9 10" key="1">
    <citation type="journal article" date="2009" name="Int. J. Syst. Evol. Microbiol.">
        <title>Paenibacillus contaminans sp. nov., isolated from a contaminated laboratory plate.</title>
        <authorList>
            <person name="Chou J.H."/>
            <person name="Lee J.H."/>
            <person name="Lin M.C."/>
            <person name="Chang P.S."/>
            <person name="Arun A.B."/>
            <person name="Young C.C."/>
            <person name="Chen W.M."/>
        </authorList>
    </citation>
    <scope>NUCLEOTIDE SEQUENCE [LARGE SCALE GENOMIC DNA]</scope>
    <source>
        <strain evidence="9 10">CKOBP-6</strain>
    </source>
</reference>
<dbReference type="InterPro" id="IPR035906">
    <property type="entry name" value="MetI-like_sf"/>
</dbReference>
<evidence type="ECO:0000256" key="6">
    <source>
        <dbReference type="ARBA" id="ARBA00023136"/>
    </source>
</evidence>